<dbReference type="InterPro" id="IPR005653">
    <property type="entry name" value="OstA-like_N"/>
</dbReference>
<dbReference type="PATRIC" id="fig|1526658.3.peg.2818"/>
<dbReference type="GO" id="GO:0015920">
    <property type="term" value="P:lipopolysaccharide transport"/>
    <property type="evidence" value="ECO:0007669"/>
    <property type="project" value="TreeGrafter"/>
</dbReference>
<dbReference type="OrthoDB" id="9811926at2"/>
<dbReference type="RefSeq" id="WP_054209102.1">
    <property type="nucleotide sequence ID" value="NZ_LGSZ01000035.1"/>
</dbReference>
<dbReference type="Gene3D" id="2.60.450.10">
    <property type="entry name" value="Lipopolysaccharide (LPS) transport protein A like domain"/>
    <property type="match status" value="1"/>
</dbReference>
<dbReference type="PANTHER" id="PTHR36504">
    <property type="entry name" value="LIPOPOLYSACCHARIDE EXPORT SYSTEM PROTEIN LPTA"/>
    <property type="match status" value="1"/>
</dbReference>
<reference evidence="5 6" key="1">
    <citation type="submission" date="2015-07" db="EMBL/GenBank/DDBJ databases">
        <title>Whole genome sequencing of Bosea vaviloviae isolated from cave pool.</title>
        <authorList>
            <person name="Tan N.E.H."/>
            <person name="Lee Y.P."/>
            <person name="Gan H.M."/>
            <person name="Barton H."/>
            <person name="Savka M.A."/>
        </authorList>
    </citation>
    <scope>NUCLEOTIDE SEQUENCE [LARGE SCALE GENOMIC DNA]</scope>
    <source>
        <strain evidence="5 6">SD260</strain>
    </source>
</reference>
<name>A0A0N0MCB2_9HYPH</name>
<dbReference type="AlphaFoldDB" id="A0A0N0MCB2"/>
<evidence type="ECO:0000256" key="1">
    <source>
        <dbReference type="ARBA" id="ARBA00022729"/>
    </source>
</evidence>
<dbReference type="InterPro" id="IPR052037">
    <property type="entry name" value="LPS_export_LptA"/>
</dbReference>
<dbReference type="Pfam" id="PF03968">
    <property type="entry name" value="LptD_N"/>
    <property type="match status" value="1"/>
</dbReference>
<protein>
    <recommendedName>
        <fullName evidence="4">Organic solvent tolerance-like N-terminal domain-containing protein</fullName>
    </recommendedName>
</protein>
<dbReference type="Proteomes" id="UP000037822">
    <property type="component" value="Unassembled WGS sequence"/>
</dbReference>
<sequence length="250" mass="24812">MQLAIRPFSFGRVAAGSAAALMTIAVAAALLAPQDALAQGRGKGGAANSPLGGLGGDSKEPIKIDADKLDVLDKDNRAVFSGNVVAVQGETTVRCSIMTVFYEGRSGQGSAGGAKPAAATPAAASAATPVAPGAPAASGDSSIKRIECKGPVTVVSKTQAASSDNAVFDRANNQVIMTGNVALNDGPNITRGEKLTYNTVTGIANVQSPPGVRVQGLFVPNSTETGKTDAKTGTKPTAGAAPAKPATPTN</sequence>
<accession>A0A0N0MCB2</accession>
<keyword evidence="1 3" id="KW-0732">Signal</keyword>
<organism evidence="5 6">
    <name type="scientific">Bosea vaviloviae</name>
    <dbReference type="NCBI Taxonomy" id="1526658"/>
    <lineage>
        <taxon>Bacteria</taxon>
        <taxon>Pseudomonadati</taxon>
        <taxon>Pseudomonadota</taxon>
        <taxon>Alphaproteobacteria</taxon>
        <taxon>Hyphomicrobiales</taxon>
        <taxon>Boseaceae</taxon>
        <taxon>Bosea</taxon>
    </lineage>
</organism>
<dbReference type="PANTHER" id="PTHR36504:SF1">
    <property type="entry name" value="LIPOPOLYSACCHARIDE EXPORT SYSTEM PROTEIN LPTA"/>
    <property type="match status" value="1"/>
</dbReference>
<dbReference type="EMBL" id="LGSZ01000035">
    <property type="protein sequence ID" value="KPH80891.1"/>
    <property type="molecule type" value="Genomic_DNA"/>
</dbReference>
<evidence type="ECO:0000259" key="4">
    <source>
        <dbReference type="Pfam" id="PF03968"/>
    </source>
</evidence>
<comment type="caution">
    <text evidence="5">The sequence shown here is derived from an EMBL/GenBank/DDBJ whole genome shotgun (WGS) entry which is preliminary data.</text>
</comment>
<feature type="compositionally biased region" description="Low complexity" evidence="2">
    <location>
        <begin position="233"/>
        <end position="250"/>
    </location>
</feature>
<dbReference type="GO" id="GO:0009279">
    <property type="term" value="C:cell outer membrane"/>
    <property type="evidence" value="ECO:0007669"/>
    <property type="project" value="TreeGrafter"/>
</dbReference>
<feature type="region of interest" description="Disordered" evidence="2">
    <location>
        <begin position="220"/>
        <end position="250"/>
    </location>
</feature>
<evidence type="ECO:0000313" key="5">
    <source>
        <dbReference type="EMBL" id="KPH80891.1"/>
    </source>
</evidence>
<feature type="chain" id="PRO_5005855490" description="Organic solvent tolerance-like N-terminal domain-containing protein" evidence="3">
    <location>
        <begin position="39"/>
        <end position="250"/>
    </location>
</feature>
<evidence type="ECO:0000256" key="2">
    <source>
        <dbReference type="SAM" id="MobiDB-lite"/>
    </source>
</evidence>
<keyword evidence="6" id="KW-1185">Reference proteome</keyword>
<evidence type="ECO:0000313" key="6">
    <source>
        <dbReference type="Proteomes" id="UP000037822"/>
    </source>
</evidence>
<feature type="signal peptide" evidence="3">
    <location>
        <begin position="1"/>
        <end position="38"/>
    </location>
</feature>
<feature type="domain" description="Organic solvent tolerance-like N-terminal" evidence="4">
    <location>
        <begin position="63"/>
        <end position="202"/>
    </location>
</feature>
<dbReference type="GO" id="GO:0017089">
    <property type="term" value="F:glycolipid transfer activity"/>
    <property type="evidence" value="ECO:0007669"/>
    <property type="project" value="TreeGrafter"/>
</dbReference>
<proteinExistence type="predicted"/>
<gene>
    <name evidence="5" type="ORF">AE618_10955</name>
</gene>
<evidence type="ECO:0000256" key="3">
    <source>
        <dbReference type="SAM" id="SignalP"/>
    </source>
</evidence>
<dbReference type="GO" id="GO:0030288">
    <property type="term" value="C:outer membrane-bounded periplasmic space"/>
    <property type="evidence" value="ECO:0007669"/>
    <property type="project" value="TreeGrafter"/>
</dbReference>